<organism evidence="1 2">
    <name type="scientific">Roseburia intestinalis XB6B4</name>
    <dbReference type="NCBI Taxonomy" id="718255"/>
    <lineage>
        <taxon>Bacteria</taxon>
        <taxon>Bacillati</taxon>
        <taxon>Bacillota</taxon>
        <taxon>Clostridia</taxon>
        <taxon>Lachnospirales</taxon>
        <taxon>Lachnospiraceae</taxon>
        <taxon>Roseburia</taxon>
    </lineage>
</organism>
<dbReference type="AlphaFoldDB" id="D4KZD7"/>
<protein>
    <submittedName>
        <fullName evidence="1">Uncharacterized protein</fullName>
    </submittedName>
</protein>
<gene>
    <name evidence="1" type="ORF">RO1_22190</name>
</gene>
<evidence type="ECO:0000313" key="2">
    <source>
        <dbReference type="Proteomes" id="UP000008953"/>
    </source>
</evidence>
<name>D4KZD7_9FIRM</name>
<evidence type="ECO:0000313" key="1">
    <source>
        <dbReference type="EMBL" id="CBL12727.1"/>
    </source>
</evidence>
<sequence>MPGGITMSKKTKSKMNMKEKNQLKWGYFLSVRES</sequence>
<dbReference type="KEGG" id="rix:RO1_22190"/>
<proteinExistence type="predicted"/>
<dbReference type="EMBL" id="FP929050">
    <property type="protein sequence ID" value="CBL12727.1"/>
    <property type="molecule type" value="Genomic_DNA"/>
</dbReference>
<dbReference type="Proteomes" id="UP000008953">
    <property type="component" value="Chromosome"/>
</dbReference>
<reference evidence="1 2" key="2">
    <citation type="submission" date="2010-03" db="EMBL/GenBank/DDBJ databases">
        <authorList>
            <person name="Pajon A."/>
        </authorList>
    </citation>
    <scope>NUCLEOTIDE SEQUENCE [LARGE SCALE GENOMIC DNA]</scope>
    <source>
        <strain evidence="1 2">XB6B4</strain>
    </source>
</reference>
<reference evidence="1 2" key="1">
    <citation type="submission" date="2010-03" db="EMBL/GenBank/DDBJ databases">
        <title>The genome sequence of Roseburia intestinalis XB6B4.</title>
        <authorList>
            <consortium name="metaHIT consortium -- http://www.metahit.eu/"/>
            <person name="Pajon A."/>
            <person name="Turner K."/>
            <person name="Parkhill J."/>
            <person name="Bernalier A."/>
        </authorList>
    </citation>
    <scope>NUCLEOTIDE SEQUENCE [LARGE SCALE GENOMIC DNA]</scope>
    <source>
        <strain evidence="1 2">XB6B4</strain>
    </source>
</reference>
<dbReference type="HOGENOM" id="CLU_3375702_0_0_9"/>
<accession>D4KZD7</accession>